<protein>
    <submittedName>
        <fullName evidence="2">Uncharacterized protein</fullName>
    </submittedName>
</protein>
<accession>A0AAV2B0K6</accession>
<comment type="caution">
    <text evidence="2">The sequence shown here is derived from an EMBL/GenBank/DDBJ whole genome shotgun (WGS) entry which is preliminary data.</text>
</comment>
<organism evidence="2 3">
    <name type="scientific">Larinioides sclopetarius</name>
    <dbReference type="NCBI Taxonomy" id="280406"/>
    <lineage>
        <taxon>Eukaryota</taxon>
        <taxon>Metazoa</taxon>
        <taxon>Ecdysozoa</taxon>
        <taxon>Arthropoda</taxon>
        <taxon>Chelicerata</taxon>
        <taxon>Arachnida</taxon>
        <taxon>Araneae</taxon>
        <taxon>Araneomorphae</taxon>
        <taxon>Entelegynae</taxon>
        <taxon>Araneoidea</taxon>
        <taxon>Araneidae</taxon>
        <taxon>Larinioides</taxon>
    </lineage>
</organism>
<feature type="region of interest" description="Disordered" evidence="1">
    <location>
        <begin position="1"/>
        <end position="37"/>
    </location>
</feature>
<keyword evidence="3" id="KW-1185">Reference proteome</keyword>
<feature type="compositionally biased region" description="Low complexity" evidence="1">
    <location>
        <begin position="19"/>
        <end position="36"/>
    </location>
</feature>
<dbReference type="EMBL" id="CAXIEN010000251">
    <property type="protein sequence ID" value="CAL1289554.1"/>
    <property type="molecule type" value="Genomic_DNA"/>
</dbReference>
<dbReference type="PANTHER" id="PTHR33053">
    <property type="entry name" value="PROTEIN, PUTATIVE-RELATED"/>
    <property type="match status" value="1"/>
</dbReference>
<evidence type="ECO:0000256" key="1">
    <source>
        <dbReference type="SAM" id="MobiDB-lite"/>
    </source>
</evidence>
<proteinExistence type="predicted"/>
<evidence type="ECO:0000313" key="3">
    <source>
        <dbReference type="Proteomes" id="UP001497382"/>
    </source>
</evidence>
<name>A0AAV2B0K6_9ARAC</name>
<gene>
    <name evidence="2" type="ORF">LARSCL_LOCUS16002</name>
</gene>
<reference evidence="2 3" key="1">
    <citation type="submission" date="2024-04" db="EMBL/GenBank/DDBJ databases">
        <authorList>
            <person name="Rising A."/>
            <person name="Reimegard J."/>
            <person name="Sonavane S."/>
            <person name="Akerstrom W."/>
            <person name="Nylinder S."/>
            <person name="Hedman E."/>
            <person name="Kallberg Y."/>
        </authorList>
    </citation>
    <scope>NUCLEOTIDE SEQUENCE [LARGE SCALE GENOMIC DNA]</scope>
</reference>
<sequence length="231" mass="25630">MASRSGDGDEPSTSCAHKSFSISTSDKSSPSGISTTATSGILSQEAPLQCLQTDEHFNSAFLQLHAFLQPFMQPQEIIRKRCCGAASLAGHHFGVEALWRGYPPPGERVQCDSQPRLYLRKTRIQYTVLSAIDSKSFILNVKGHGGYSSCTKCTARGRYNGNRVCYPETDAVERKDEDVLSKVDTEFYNHETNSLLEEIPNLGFVSNVPLDYMHLVCLGVVRKNSKFVDKR</sequence>
<dbReference type="Proteomes" id="UP001497382">
    <property type="component" value="Unassembled WGS sequence"/>
</dbReference>
<dbReference type="AlphaFoldDB" id="A0AAV2B0K6"/>
<evidence type="ECO:0000313" key="2">
    <source>
        <dbReference type="EMBL" id="CAL1289554.1"/>
    </source>
</evidence>